<feature type="compositionally biased region" description="Polar residues" evidence="1">
    <location>
        <begin position="1"/>
        <end position="12"/>
    </location>
</feature>
<proteinExistence type="predicted"/>
<dbReference type="EMBL" id="SLVV01000024">
    <property type="protein sequence ID" value="TCN17600.1"/>
    <property type="molecule type" value="Genomic_DNA"/>
</dbReference>
<feature type="region of interest" description="Disordered" evidence="1">
    <location>
        <begin position="1"/>
        <end position="22"/>
    </location>
</feature>
<protein>
    <submittedName>
        <fullName evidence="2">Uncharacterized protein</fullName>
    </submittedName>
</protein>
<evidence type="ECO:0000313" key="3">
    <source>
        <dbReference type="Proteomes" id="UP000295689"/>
    </source>
</evidence>
<dbReference type="RefSeq" id="WP_258236077.1">
    <property type="nucleotide sequence ID" value="NZ_JABUHM010000025.1"/>
</dbReference>
<evidence type="ECO:0000256" key="1">
    <source>
        <dbReference type="SAM" id="MobiDB-lite"/>
    </source>
</evidence>
<gene>
    <name evidence="2" type="ORF">EV146_12428</name>
</gene>
<keyword evidence="3" id="KW-1185">Reference proteome</keyword>
<name>A0A4V2RBM3_9BACI</name>
<accession>A0A4V2RBM3</accession>
<organism evidence="2 3">
    <name type="scientific">Mesobacillus foraminis</name>
    <dbReference type="NCBI Taxonomy" id="279826"/>
    <lineage>
        <taxon>Bacteria</taxon>
        <taxon>Bacillati</taxon>
        <taxon>Bacillota</taxon>
        <taxon>Bacilli</taxon>
        <taxon>Bacillales</taxon>
        <taxon>Bacillaceae</taxon>
        <taxon>Mesobacillus</taxon>
    </lineage>
</organism>
<evidence type="ECO:0000313" key="2">
    <source>
        <dbReference type="EMBL" id="TCN17600.1"/>
    </source>
</evidence>
<reference evidence="2 3" key="1">
    <citation type="journal article" date="2015" name="Stand. Genomic Sci.">
        <title>Genomic Encyclopedia of Bacterial and Archaeal Type Strains, Phase III: the genomes of soil and plant-associated and newly described type strains.</title>
        <authorList>
            <person name="Whitman W.B."/>
            <person name="Woyke T."/>
            <person name="Klenk H.P."/>
            <person name="Zhou Y."/>
            <person name="Lilburn T.G."/>
            <person name="Beck B.J."/>
            <person name="De Vos P."/>
            <person name="Vandamme P."/>
            <person name="Eisen J.A."/>
            <person name="Garrity G."/>
            <person name="Hugenholtz P."/>
            <person name="Kyrpides N.C."/>
        </authorList>
    </citation>
    <scope>NUCLEOTIDE SEQUENCE [LARGE SCALE GENOMIC DNA]</scope>
    <source>
        <strain evidence="2 3">CV53</strain>
    </source>
</reference>
<feature type="compositionally biased region" description="Basic and acidic residues" evidence="1">
    <location>
        <begin position="13"/>
        <end position="22"/>
    </location>
</feature>
<comment type="caution">
    <text evidence="2">The sequence shown here is derived from an EMBL/GenBank/DDBJ whole genome shotgun (WGS) entry which is preliminary data.</text>
</comment>
<sequence>MANNKKTNQFKNNESKRAMPKTDVEFAATGLEKIALRAQKSQNK</sequence>
<dbReference type="AlphaFoldDB" id="A0A4V2RBM3"/>
<dbReference type="Proteomes" id="UP000295689">
    <property type="component" value="Unassembled WGS sequence"/>
</dbReference>